<proteinExistence type="predicted"/>
<gene>
    <name evidence="1" type="ORF">H2RhizoLitter491008_000003</name>
</gene>
<accession>A0A514D9K3</accession>
<protein>
    <submittedName>
        <fullName evidence="1">Uncharacterized protein</fullName>
    </submittedName>
</protein>
<reference evidence="1" key="1">
    <citation type="submission" date="2019-05" db="EMBL/GenBank/DDBJ databases">
        <title>Metatranscriptomic reconstruction reveals RNA viruses with the potential to shape carbon cycling in soil.</title>
        <authorList>
            <person name="Starr E.P."/>
            <person name="Nuccio E."/>
            <person name="Pett-Ridge J."/>
            <person name="Banfield J.F."/>
            <person name="Firestone M.K."/>
        </authorList>
    </citation>
    <scope>NUCLEOTIDE SEQUENCE</scope>
    <source>
        <strain evidence="1">H2_Rhizo_Litter_49_scaffold_1008</strain>
    </source>
</reference>
<name>A0A514D9K3_9VIRU</name>
<evidence type="ECO:0000313" key="1">
    <source>
        <dbReference type="EMBL" id="QDH90277.1"/>
    </source>
</evidence>
<organism evidence="1">
    <name type="scientific">Leviviridae sp</name>
    <dbReference type="NCBI Taxonomy" id="2027243"/>
    <lineage>
        <taxon>Viruses</taxon>
        <taxon>Riboviria</taxon>
        <taxon>Orthornavirae</taxon>
        <taxon>Lenarviricota</taxon>
        <taxon>Leviviricetes</taxon>
        <taxon>Norzivirales</taxon>
        <taxon>Fiersviridae</taxon>
    </lineage>
</organism>
<sequence>MAGLMPAIDEGVNSTRVMCTWGVTGSVERPIDILHITILTGPERSDQERIYLTYFLRALTNLKRVAAGSPPLTSSDIDD</sequence>
<dbReference type="EMBL" id="MN035406">
    <property type="protein sequence ID" value="QDH90277.1"/>
    <property type="molecule type" value="Genomic_RNA"/>
</dbReference>